<dbReference type="KEGG" id="mnt:21408959"/>
<evidence type="ECO:0000256" key="1">
    <source>
        <dbReference type="ARBA" id="ARBA00002410"/>
    </source>
</evidence>
<evidence type="ECO:0000256" key="3">
    <source>
        <dbReference type="ARBA" id="ARBA00022761"/>
    </source>
</evidence>
<protein>
    <submittedName>
        <fullName evidence="7">Stem 28 kDa glycoprotein</fullName>
    </submittedName>
</protein>
<dbReference type="InterPro" id="IPR023214">
    <property type="entry name" value="HAD_sf"/>
</dbReference>
<comment type="function">
    <text evidence="1 5">May function as somatic storage protein during early seedling development.</text>
</comment>
<evidence type="ECO:0000256" key="4">
    <source>
        <dbReference type="ARBA" id="ARBA00023180"/>
    </source>
</evidence>
<dbReference type="Gene3D" id="3.40.50.1000">
    <property type="entry name" value="HAD superfamily/HAD-like"/>
    <property type="match status" value="1"/>
</dbReference>
<dbReference type="InterPro" id="IPR014403">
    <property type="entry name" value="APS1/VSP"/>
</dbReference>
<keyword evidence="8" id="KW-1185">Reference proteome</keyword>
<dbReference type="Pfam" id="PF03767">
    <property type="entry name" value="Acid_phosphat_B"/>
    <property type="match status" value="1"/>
</dbReference>
<dbReference type="SUPFAM" id="SSF56784">
    <property type="entry name" value="HAD-like"/>
    <property type="match status" value="1"/>
</dbReference>
<dbReference type="InterPro" id="IPR005519">
    <property type="entry name" value="Acid_phosphat_B-like"/>
</dbReference>
<dbReference type="PIRSF" id="PIRSF002674">
    <property type="entry name" value="VSP"/>
    <property type="match status" value="1"/>
</dbReference>
<keyword evidence="4" id="KW-0325">Glycoprotein</keyword>
<evidence type="ECO:0000256" key="2">
    <source>
        <dbReference type="ARBA" id="ARBA00022729"/>
    </source>
</evidence>
<keyword evidence="3 5" id="KW-0758">Storage protein</keyword>
<reference evidence="8" key="1">
    <citation type="submission" date="2013-01" db="EMBL/GenBank/DDBJ databases">
        <title>Draft Genome Sequence of a Mulberry Tree, Morus notabilis C.K. Schneid.</title>
        <authorList>
            <person name="He N."/>
            <person name="Zhao S."/>
        </authorList>
    </citation>
    <scope>NUCLEOTIDE SEQUENCE</scope>
</reference>
<evidence type="ECO:0000256" key="6">
    <source>
        <dbReference type="SAM" id="SignalP"/>
    </source>
</evidence>
<dbReference type="GO" id="GO:0045735">
    <property type="term" value="F:nutrient reservoir activity"/>
    <property type="evidence" value="ECO:0007669"/>
    <property type="project" value="UniProtKB-UniRule"/>
</dbReference>
<dbReference type="InterPro" id="IPR036412">
    <property type="entry name" value="HAD-like_sf"/>
</dbReference>
<accession>W9REM0</accession>
<organism evidence="7 8">
    <name type="scientific">Morus notabilis</name>
    <dbReference type="NCBI Taxonomy" id="981085"/>
    <lineage>
        <taxon>Eukaryota</taxon>
        <taxon>Viridiplantae</taxon>
        <taxon>Streptophyta</taxon>
        <taxon>Embryophyta</taxon>
        <taxon>Tracheophyta</taxon>
        <taxon>Spermatophyta</taxon>
        <taxon>Magnoliopsida</taxon>
        <taxon>eudicotyledons</taxon>
        <taxon>Gunneridae</taxon>
        <taxon>Pentapetalae</taxon>
        <taxon>rosids</taxon>
        <taxon>fabids</taxon>
        <taxon>Rosales</taxon>
        <taxon>Moraceae</taxon>
        <taxon>Moreae</taxon>
        <taxon>Morus</taxon>
    </lineage>
</organism>
<evidence type="ECO:0000313" key="8">
    <source>
        <dbReference type="Proteomes" id="UP000030645"/>
    </source>
</evidence>
<dbReference type="EMBL" id="KE344648">
    <property type="protein sequence ID" value="EXB74599.1"/>
    <property type="molecule type" value="Genomic_DNA"/>
</dbReference>
<feature type="chain" id="PRO_5004928273" evidence="6">
    <location>
        <begin position="22"/>
        <end position="261"/>
    </location>
</feature>
<comment type="similarity">
    <text evidence="5">Belongs to the APS1/VSP family.</text>
</comment>
<dbReference type="Proteomes" id="UP000030645">
    <property type="component" value="Unassembled WGS sequence"/>
</dbReference>
<dbReference type="PANTHER" id="PTHR31284:SF19">
    <property type="entry name" value="VEGETATIVE STORAGE PROTEIN 1-RELATED"/>
    <property type="match status" value="1"/>
</dbReference>
<dbReference type="OrthoDB" id="59415at2759"/>
<dbReference type="AlphaFoldDB" id="W9REM0"/>
<proteinExistence type="inferred from homology"/>
<dbReference type="PANTHER" id="PTHR31284">
    <property type="entry name" value="ACID PHOSPHATASE-LIKE PROTEIN"/>
    <property type="match status" value="1"/>
</dbReference>
<sequence length="261" mass="29920">MPKMLLSFFLATVLAATSAQAGYEYPHDITNKISLLRTKSGAGVSFVDEEWCLSWRFGIETNNLVDWAMYPEECEGYIWRYMLGCQYEKDSKVVTEEAYEYAKNLNLPYDGKIHVWVFDIDETALTNLNHFIPKHGFRAKPSNNEHALEESPALPATLELYKKLGTLGIKVVFLSLRTEDLRTDTENNLRNVGYETWEKVILRPDSNYAGTSLEFKSGQRKKLEESKYRIVGNIGDQWSDLLGTNSGLRTFKLPNPIYHVN</sequence>
<gene>
    <name evidence="7" type="ORF">L484_026296</name>
</gene>
<feature type="signal peptide" evidence="6">
    <location>
        <begin position="1"/>
        <end position="21"/>
    </location>
</feature>
<evidence type="ECO:0000256" key="5">
    <source>
        <dbReference type="PIRNR" id="PIRNR002674"/>
    </source>
</evidence>
<name>W9REM0_9ROSA</name>
<dbReference type="eggNOG" id="ENOG502QU6T">
    <property type="taxonomic scope" value="Eukaryota"/>
</dbReference>
<keyword evidence="2 6" id="KW-0732">Signal</keyword>
<evidence type="ECO:0000313" key="7">
    <source>
        <dbReference type="EMBL" id="EXB74599.1"/>
    </source>
</evidence>